<gene>
    <name evidence="2" type="ORF">P3G67_28455</name>
</gene>
<feature type="domain" description="Lipocalin-like" evidence="1">
    <location>
        <begin position="2"/>
        <end position="111"/>
    </location>
</feature>
<comment type="caution">
    <text evidence="2">The sequence shown here is derived from an EMBL/GenBank/DDBJ whole genome shotgun (WGS) entry which is preliminary data.</text>
</comment>
<organism evidence="2 3">
    <name type="scientific">Streptomyces silvisoli</name>
    <dbReference type="NCBI Taxonomy" id="3034235"/>
    <lineage>
        <taxon>Bacteria</taxon>
        <taxon>Bacillati</taxon>
        <taxon>Actinomycetota</taxon>
        <taxon>Actinomycetes</taxon>
        <taxon>Kitasatosporales</taxon>
        <taxon>Streptomycetaceae</taxon>
        <taxon>Streptomyces</taxon>
    </lineage>
</organism>
<dbReference type="Pfam" id="PF13924">
    <property type="entry name" value="Lipocalin_5"/>
    <property type="match status" value="1"/>
</dbReference>
<evidence type="ECO:0000313" key="3">
    <source>
        <dbReference type="Proteomes" id="UP001216579"/>
    </source>
</evidence>
<accession>A0ABT5ZTA7</accession>
<keyword evidence="3" id="KW-1185">Reference proteome</keyword>
<dbReference type="InterPro" id="IPR024311">
    <property type="entry name" value="Lipocalin-like"/>
</dbReference>
<reference evidence="2 3" key="1">
    <citation type="submission" date="2023-03" db="EMBL/GenBank/DDBJ databases">
        <title>Draft genome sequence of Streptomyces sp. RB6PN23 isolated from peat swamp forest in Thailand.</title>
        <authorList>
            <person name="Klaysubun C."/>
            <person name="Duangmal K."/>
        </authorList>
    </citation>
    <scope>NUCLEOTIDE SEQUENCE [LARGE SCALE GENOMIC DNA]</scope>
    <source>
        <strain evidence="2 3">RB6PN23</strain>
    </source>
</reference>
<dbReference type="RefSeq" id="WP_276096074.1">
    <property type="nucleotide sequence ID" value="NZ_JARJBC010000022.1"/>
</dbReference>
<evidence type="ECO:0000259" key="1">
    <source>
        <dbReference type="Pfam" id="PF13924"/>
    </source>
</evidence>
<name>A0ABT5ZTA7_9ACTN</name>
<dbReference type="Proteomes" id="UP001216579">
    <property type="component" value="Unassembled WGS sequence"/>
</dbReference>
<protein>
    <submittedName>
        <fullName evidence="2">Lipocalin-like domain-containing protein</fullName>
    </submittedName>
</protein>
<evidence type="ECO:0000313" key="2">
    <source>
        <dbReference type="EMBL" id="MDF3293073.1"/>
    </source>
</evidence>
<dbReference type="EMBL" id="JARJBC010000022">
    <property type="protein sequence ID" value="MDF3293073.1"/>
    <property type="molecule type" value="Genomic_DNA"/>
</dbReference>
<proteinExistence type="predicted"/>
<sequence length="126" mass="13759">MVGTWVLEDFTVERGGVTSHPFGERPGGMLSYTASGWMSALLTTDPTRNVSASEAPEAADGTVAYAGRWERAADGAVLHHVMYSHYAPWLGTTLERRVRLLPEGLELTATSPGGSKSILRWRRRVT</sequence>